<dbReference type="InterPro" id="IPR011004">
    <property type="entry name" value="Trimer_LpxA-like_sf"/>
</dbReference>
<keyword evidence="2" id="KW-0012">Acyltransferase</keyword>
<name>A0A381QPD8_9ZZZZ</name>
<gene>
    <name evidence="3" type="ORF">METZ01_LOCUS33804</name>
</gene>
<dbReference type="Gene3D" id="2.160.10.10">
    <property type="entry name" value="Hexapeptide repeat proteins"/>
    <property type="match status" value="1"/>
</dbReference>
<evidence type="ECO:0008006" key="4">
    <source>
        <dbReference type="Google" id="ProtNLM"/>
    </source>
</evidence>
<organism evidence="3">
    <name type="scientific">marine metagenome</name>
    <dbReference type="NCBI Taxonomy" id="408172"/>
    <lineage>
        <taxon>unclassified sequences</taxon>
        <taxon>metagenomes</taxon>
        <taxon>ecological metagenomes</taxon>
    </lineage>
</organism>
<dbReference type="EMBL" id="UINC01001449">
    <property type="protein sequence ID" value="SUZ80950.1"/>
    <property type="molecule type" value="Genomic_DNA"/>
</dbReference>
<dbReference type="InterPro" id="IPR023917">
    <property type="entry name" value="Bifunctiontional_GlmU_bac-type"/>
</dbReference>
<dbReference type="PANTHER" id="PTHR43584:SF9">
    <property type="entry name" value="TRANSFERASE HEXAPEPTIDE REPEAT CONTAINING PROTEIN"/>
    <property type="match status" value="1"/>
</dbReference>
<reference evidence="3" key="1">
    <citation type="submission" date="2018-05" db="EMBL/GenBank/DDBJ databases">
        <authorList>
            <person name="Lanie J.A."/>
            <person name="Ng W.-L."/>
            <person name="Kazmierczak K.M."/>
            <person name="Andrzejewski T.M."/>
            <person name="Davidsen T.M."/>
            <person name="Wayne K.J."/>
            <person name="Tettelin H."/>
            <person name="Glass J.I."/>
            <person name="Rusch D."/>
            <person name="Podicherti R."/>
            <person name="Tsui H.-C.T."/>
            <person name="Winkler M.E."/>
        </authorList>
    </citation>
    <scope>NUCLEOTIDE SEQUENCE</scope>
</reference>
<dbReference type="AlphaFoldDB" id="A0A381QPD8"/>
<proteinExistence type="predicted"/>
<dbReference type="GO" id="GO:0016746">
    <property type="term" value="F:acyltransferase activity"/>
    <property type="evidence" value="ECO:0007669"/>
    <property type="project" value="UniProtKB-KW"/>
</dbReference>
<dbReference type="Pfam" id="PF13562">
    <property type="entry name" value="NTP_transf_4"/>
    <property type="match status" value="1"/>
</dbReference>
<dbReference type="InterPro" id="IPR050065">
    <property type="entry name" value="GlmU-like"/>
</dbReference>
<protein>
    <recommendedName>
        <fullName evidence="4">UDP-N-acetylglucosamine diphosphorylase/glucosamine-1-phosphate N-acetyltransferase</fullName>
    </recommendedName>
</protein>
<evidence type="ECO:0000313" key="3">
    <source>
        <dbReference type="EMBL" id="SUZ80950.1"/>
    </source>
</evidence>
<dbReference type="NCBIfam" id="TIGR03991">
    <property type="entry name" value="alt_bact_glmU"/>
    <property type="match status" value="1"/>
</dbReference>
<dbReference type="GO" id="GO:0016779">
    <property type="term" value="F:nucleotidyltransferase activity"/>
    <property type="evidence" value="ECO:0007669"/>
    <property type="project" value="UniProtKB-ARBA"/>
</dbReference>
<keyword evidence="1" id="KW-0808">Transferase</keyword>
<evidence type="ECO:0000256" key="2">
    <source>
        <dbReference type="ARBA" id="ARBA00023315"/>
    </source>
</evidence>
<sequence>MTLTRPAGELLFGCLTLRERAEHFWGEACVGHIADAGLQGFTEPGAAPVLEINTLDSAPDTGAGRAQILFLSRAVPDFAPAPPIDEPAVLTMEGQIVGWVLPHGADSPDENDLLNPDGSNMGLPQVDIPGRVLSNIWDLTAGNGEQLCSDVPVLFPESRFTLAEGVHVSGAERVSLGDGVHLEAGVHLDASDGPIRLSTGAHISAFTRLAGPTFVGPDTHVLGGSLGSVTIGPACRVRGEVSSTVLLGYVNKAHEGYLGHAYVGRWVNLGALTTNSDLKNNYGVVRVHTPEGSVDTGLIKIGCFLGDHVKTGIGTLLPTGCVIGVGSNLFGGVMAPLHVPAFSWGMGENLEEYDIERFLDTAALAMSRREISLEEATRTLLRRAWERTRPERQ</sequence>
<accession>A0A381QPD8</accession>
<evidence type="ECO:0000256" key="1">
    <source>
        <dbReference type="ARBA" id="ARBA00022679"/>
    </source>
</evidence>
<dbReference type="PANTHER" id="PTHR43584">
    <property type="entry name" value="NUCLEOTIDYL TRANSFERASE"/>
    <property type="match status" value="1"/>
</dbReference>
<dbReference type="SUPFAM" id="SSF51161">
    <property type="entry name" value="Trimeric LpxA-like enzymes"/>
    <property type="match status" value="1"/>
</dbReference>